<dbReference type="SUPFAM" id="SSF81606">
    <property type="entry name" value="PP2C-like"/>
    <property type="match status" value="1"/>
</dbReference>
<evidence type="ECO:0000259" key="2">
    <source>
        <dbReference type="PROSITE" id="PS51746"/>
    </source>
</evidence>
<dbReference type="EMBL" id="JAPQKS010000009">
    <property type="protein sequence ID" value="KAJ5215042.1"/>
    <property type="molecule type" value="Genomic_DNA"/>
</dbReference>
<dbReference type="SMART" id="SM00332">
    <property type="entry name" value="PP2Cc"/>
    <property type="match status" value="1"/>
</dbReference>
<evidence type="ECO:0000256" key="1">
    <source>
        <dbReference type="SAM" id="MobiDB-lite"/>
    </source>
</evidence>
<feature type="compositionally biased region" description="Polar residues" evidence="1">
    <location>
        <begin position="347"/>
        <end position="357"/>
    </location>
</feature>
<dbReference type="Gene3D" id="3.60.40.10">
    <property type="entry name" value="PPM-type phosphatase domain"/>
    <property type="match status" value="1"/>
</dbReference>
<dbReference type="InterPro" id="IPR001932">
    <property type="entry name" value="PPM-type_phosphatase-like_dom"/>
</dbReference>
<feature type="domain" description="PPM-type phosphatase" evidence="2">
    <location>
        <begin position="200"/>
        <end position="574"/>
    </location>
</feature>
<dbReference type="Proteomes" id="UP001150941">
    <property type="component" value="Unassembled WGS sequence"/>
</dbReference>
<reference evidence="3" key="1">
    <citation type="submission" date="2022-11" db="EMBL/GenBank/DDBJ databases">
        <authorList>
            <person name="Petersen C."/>
        </authorList>
    </citation>
    <scope>NUCLEOTIDE SEQUENCE</scope>
    <source>
        <strain evidence="3">IBT 19713</strain>
    </source>
</reference>
<dbReference type="InterPro" id="IPR015655">
    <property type="entry name" value="PP2C"/>
</dbReference>
<dbReference type="RefSeq" id="XP_058325539.1">
    <property type="nucleotide sequence ID" value="XM_058480016.1"/>
</dbReference>
<sequence>MRRFAVQGHRTLKRAPAWKSAAKRPCSFSVAHYPARGLRAYSTGRRSSTVQGSSHPSMHLRNFSLAVISTAVASGAYYAYQGTGNTHSLANQVRNFASGAIKTAYAEQPSDPARKALLVNNDQFYTATLSEDEPLSKNSDDSDRRVLNMLTPEQATEKLRKHEESYLVNRGKGVVRYDIVQVPSNSPIEDDHAELVVEVPANVAANQNGEPNSDWSFWAVFDGHSGWTTSAKLRNVLISYVARELNSTYKAAATDPSVLVPSSETIDAAIKQGFVRLDHDIVHENVDKVFKANSRRVAAELLAPALSGSCALLSFYDSQSQNLKVAVTGDSRAVLGRRGPSGKWTATALSEDQTGGTPSEIERLRAEHPGEPYVTRNGRILGQLEPSRAFGDAVYKWSKEVQDKIKGQFFGRTPSPLLKTPPYVTAEPVITTTKIDPSQGDFVVMATDGLWEMLSNEEVVGLVGQWIEQQQSGSSSSSKAWLQGWFSFDGQKKLPVEAAHDGSTAGQRRPIRQQQYDISGGEGRFVVEDKNAATHLVRNAMGGKDKDMLCALLTLPSPYSRRYRDDVTVEVIFFGQGPDSRTIDRNQEASASEEAPRAKL</sequence>
<dbReference type="GeneID" id="83207320"/>
<feature type="region of interest" description="Disordered" evidence="1">
    <location>
        <begin position="338"/>
        <end position="357"/>
    </location>
</feature>
<dbReference type="OrthoDB" id="420076at2759"/>
<accession>A0A9W9T9Z6</accession>
<dbReference type="InterPro" id="IPR036457">
    <property type="entry name" value="PPM-type-like_dom_sf"/>
</dbReference>
<reference evidence="3" key="2">
    <citation type="journal article" date="2023" name="IMA Fungus">
        <title>Comparative genomic study of the Penicillium genus elucidates a diverse pangenome and 15 lateral gene transfer events.</title>
        <authorList>
            <person name="Petersen C."/>
            <person name="Sorensen T."/>
            <person name="Nielsen M.R."/>
            <person name="Sondergaard T.E."/>
            <person name="Sorensen J.L."/>
            <person name="Fitzpatrick D.A."/>
            <person name="Frisvad J.C."/>
            <person name="Nielsen K.L."/>
        </authorList>
    </citation>
    <scope>NUCLEOTIDE SEQUENCE</scope>
    <source>
        <strain evidence="3">IBT 19713</strain>
    </source>
</reference>
<evidence type="ECO:0000313" key="3">
    <source>
        <dbReference type="EMBL" id="KAJ5215042.1"/>
    </source>
</evidence>
<dbReference type="GO" id="GO:0004741">
    <property type="term" value="F:[pyruvate dehydrogenase (acetyl-transferring)]-phosphatase activity"/>
    <property type="evidence" value="ECO:0007669"/>
    <property type="project" value="TreeGrafter"/>
</dbReference>
<feature type="region of interest" description="Disordered" evidence="1">
    <location>
        <begin position="577"/>
        <end position="600"/>
    </location>
</feature>
<protein>
    <recommendedName>
        <fullName evidence="2">PPM-type phosphatase domain-containing protein</fullName>
    </recommendedName>
</protein>
<name>A0A9W9T9Z6_9EURO</name>
<organism evidence="3 4">
    <name type="scientific">Penicillium chermesinum</name>
    <dbReference type="NCBI Taxonomy" id="63820"/>
    <lineage>
        <taxon>Eukaryota</taxon>
        <taxon>Fungi</taxon>
        <taxon>Dikarya</taxon>
        <taxon>Ascomycota</taxon>
        <taxon>Pezizomycotina</taxon>
        <taxon>Eurotiomycetes</taxon>
        <taxon>Eurotiomycetidae</taxon>
        <taxon>Eurotiales</taxon>
        <taxon>Aspergillaceae</taxon>
        <taxon>Penicillium</taxon>
    </lineage>
</organism>
<dbReference type="AlphaFoldDB" id="A0A9W9T9Z6"/>
<dbReference type="PANTHER" id="PTHR13832">
    <property type="entry name" value="PROTEIN PHOSPHATASE 2C"/>
    <property type="match status" value="1"/>
</dbReference>
<gene>
    <name evidence="3" type="ORF">N7468_010721</name>
</gene>
<dbReference type="CDD" id="cd00143">
    <property type="entry name" value="PP2Cc"/>
    <property type="match status" value="1"/>
</dbReference>
<proteinExistence type="predicted"/>
<dbReference type="GO" id="GO:0005739">
    <property type="term" value="C:mitochondrion"/>
    <property type="evidence" value="ECO:0007669"/>
    <property type="project" value="TreeGrafter"/>
</dbReference>
<evidence type="ECO:0000313" key="4">
    <source>
        <dbReference type="Proteomes" id="UP001150941"/>
    </source>
</evidence>
<comment type="caution">
    <text evidence="3">The sequence shown here is derived from an EMBL/GenBank/DDBJ whole genome shotgun (WGS) entry which is preliminary data.</text>
</comment>
<dbReference type="PANTHER" id="PTHR13832:SF792">
    <property type="entry name" value="GM14286P"/>
    <property type="match status" value="1"/>
</dbReference>
<dbReference type="PROSITE" id="PS51746">
    <property type="entry name" value="PPM_2"/>
    <property type="match status" value="1"/>
</dbReference>
<dbReference type="Pfam" id="PF00481">
    <property type="entry name" value="PP2C"/>
    <property type="match status" value="1"/>
</dbReference>
<keyword evidence="4" id="KW-1185">Reference proteome</keyword>